<dbReference type="GO" id="GO:0004674">
    <property type="term" value="F:protein serine/threonine kinase activity"/>
    <property type="evidence" value="ECO:0007669"/>
    <property type="project" value="UniProtKB-EC"/>
</dbReference>
<dbReference type="SUPFAM" id="SSF56112">
    <property type="entry name" value="Protein kinase-like (PK-like)"/>
    <property type="match status" value="1"/>
</dbReference>
<protein>
    <submittedName>
        <fullName evidence="2">Serine/threonine-protein kinase pkn1</fullName>
        <ecNumber evidence="2">2.7.11.1</ecNumber>
    </submittedName>
</protein>
<dbReference type="AlphaFoldDB" id="A0A1A8TNX2"/>
<dbReference type="Proteomes" id="UP000092544">
    <property type="component" value="Unassembled WGS sequence"/>
</dbReference>
<proteinExistence type="predicted"/>
<evidence type="ECO:0000313" key="3">
    <source>
        <dbReference type="Proteomes" id="UP000092544"/>
    </source>
</evidence>
<dbReference type="OrthoDB" id="9768004at2"/>
<dbReference type="SUPFAM" id="SSF56436">
    <property type="entry name" value="C-type lectin-like"/>
    <property type="match status" value="1"/>
</dbReference>
<dbReference type="InterPro" id="IPR011009">
    <property type="entry name" value="Kinase-like_dom_sf"/>
</dbReference>
<reference evidence="2 3" key="1">
    <citation type="submission" date="2016-06" db="EMBL/GenBank/DDBJ databases">
        <authorList>
            <person name="Kjaerup R.B."/>
            <person name="Dalgaard T.S."/>
            <person name="Juul-Madsen H.R."/>
        </authorList>
    </citation>
    <scope>NUCLEOTIDE SEQUENCE [LARGE SCALE GENOMIC DNA]</scope>
    <source>
        <strain evidence="2 3">CECT 8886</strain>
    </source>
</reference>
<dbReference type="Pfam" id="PF03781">
    <property type="entry name" value="FGE-sulfatase"/>
    <property type="match status" value="1"/>
</dbReference>
<feature type="domain" description="Sulfatase-modifying factor enzyme-like" evidence="1">
    <location>
        <begin position="351"/>
        <end position="572"/>
    </location>
</feature>
<dbReference type="InterPro" id="IPR051043">
    <property type="entry name" value="Sulfatase_Mod_Factor_Kinase"/>
</dbReference>
<accession>A0A1A8TNX2</accession>
<dbReference type="InterPro" id="IPR005532">
    <property type="entry name" value="SUMF_dom"/>
</dbReference>
<evidence type="ECO:0000259" key="1">
    <source>
        <dbReference type="Pfam" id="PF03781"/>
    </source>
</evidence>
<dbReference type="EC" id="2.7.11.1" evidence="2"/>
<keyword evidence="2" id="KW-0808">Transferase</keyword>
<dbReference type="InterPro" id="IPR042095">
    <property type="entry name" value="SUMF_sf"/>
</dbReference>
<dbReference type="GO" id="GO:0120147">
    <property type="term" value="F:formylglycine-generating oxidase activity"/>
    <property type="evidence" value="ECO:0007669"/>
    <property type="project" value="TreeGrafter"/>
</dbReference>
<dbReference type="EMBL" id="FLOB01000007">
    <property type="protein sequence ID" value="SBS34382.1"/>
    <property type="molecule type" value="Genomic_DNA"/>
</dbReference>
<dbReference type="STRING" id="1792290.MSP8886_03060"/>
<dbReference type="PANTHER" id="PTHR23150">
    <property type="entry name" value="SULFATASE MODIFYING FACTOR 1, 2"/>
    <property type="match status" value="1"/>
</dbReference>
<evidence type="ECO:0000313" key="2">
    <source>
        <dbReference type="EMBL" id="SBS34382.1"/>
    </source>
</evidence>
<dbReference type="Gene3D" id="3.90.1580.10">
    <property type="entry name" value="paralog of FGE (formylglycine-generating enzyme)"/>
    <property type="match status" value="1"/>
</dbReference>
<dbReference type="InterPro" id="IPR016187">
    <property type="entry name" value="CTDL_fold"/>
</dbReference>
<keyword evidence="2" id="KW-0418">Kinase</keyword>
<dbReference type="PANTHER" id="PTHR23150:SF35">
    <property type="entry name" value="BLL6746 PROTEIN"/>
    <property type="match status" value="1"/>
</dbReference>
<dbReference type="Gene3D" id="1.10.510.10">
    <property type="entry name" value="Transferase(Phosphotransferase) domain 1"/>
    <property type="match status" value="1"/>
</dbReference>
<organism evidence="2 3">
    <name type="scientific">Marinomonas spartinae</name>
    <dbReference type="NCBI Taxonomy" id="1792290"/>
    <lineage>
        <taxon>Bacteria</taxon>
        <taxon>Pseudomonadati</taxon>
        <taxon>Pseudomonadota</taxon>
        <taxon>Gammaproteobacteria</taxon>
        <taxon>Oceanospirillales</taxon>
        <taxon>Oceanospirillaceae</taxon>
        <taxon>Marinomonas</taxon>
    </lineage>
</organism>
<sequence>MIEFYDINKLKIGQHVGVELDPYVLNYPTGKNKASWVADHGGRSFVIRFYEKDRGKVDDFVQNARKYAQLKLPAITPNYPPFYSKLWVFSCSAVCGGENLYSFLGKYPEGAPLNVVISLFDTIAKALDQIHEKNFFHGHLDLSAIQVVNGIGIMTGAGAHHWMERISNNEMDPRLFPPEYLKKIQNRSPISDRYCFMRLLMAALLGESILDRAQPSQLPNSHPYLSNDTWKKLKNWTRSSERHRPKSLVEVMRLLRANLYRPEVAEEKTPPKDNKRSLLLARKNMLIAAGLIASVAFASVVLWPEEPTPKPIIAQAEVPKEKTPEELFNALPQVLQEPLKDGGKAPKVEKIAPSTFLMGDQQHIGDDNERPVHEVKIPKGFYMSKYEVTFNQYDRFAEATGRALPSDNGWGRGNRPVINVSWYDAKAYAAWLSEQTGQEYRLPTEIEWEYSARANSNTSYWYGNKVKPGYSVCDSCGSQWDGVSTAPVGSQASNPFGLYDMHGNVAEWVEDCYHKNYDGAPSSNQVWLSNQCDSRVLRGGSWFDIPRVGRSSTRYRAQPKLKASNWGFRIVRVIPDSALTPKSE</sequence>
<dbReference type="RefSeq" id="WP_067017931.1">
    <property type="nucleotide sequence ID" value="NZ_FLOB01000007.1"/>
</dbReference>
<keyword evidence="3" id="KW-1185">Reference proteome</keyword>
<name>A0A1A8TNX2_9GAMM</name>
<gene>
    <name evidence="2" type="primary">pkn1</name>
    <name evidence="2" type="ORF">MSP8886_03060</name>
</gene>